<dbReference type="Gene3D" id="3.90.1590.10">
    <property type="entry name" value="glutathione-dependent formaldehyde- activating enzyme (gfa)"/>
    <property type="match status" value="1"/>
</dbReference>
<evidence type="ECO:0008006" key="3">
    <source>
        <dbReference type="Google" id="ProtNLM"/>
    </source>
</evidence>
<comment type="caution">
    <text evidence="1">The sequence shown here is derived from an EMBL/GenBank/DDBJ whole genome shotgun (WGS) entry which is preliminary data.</text>
</comment>
<dbReference type="OrthoDB" id="5422068at2759"/>
<accession>A0A8H4XI18</accession>
<dbReference type="Proteomes" id="UP000635477">
    <property type="component" value="Unassembled WGS sequence"/>
</dbReference>
<dbReference type="AlphaFoldDB" id="A0A8H4XI18"/>
<reference evidence="1" key="1">
    <citation type="journal article" date="2020" name="BMC Genomics">
        <title>Correction to: Identification and distribution of gene clusters required for synthesis of sphingolipid metabolism inhibitors in diverse species of the filamentous fungus Fusarium.</title>
        <authorList>
            <person name="Kim H.S."/>
            <person name="Lohmar J.M."/>
            <person name="Busman M."/>
            <person name="Brown D.W."/>
            <person name="Naumann T.A."/>
            <person name="Divon H.H."/>
            <person name="Lysoe E."/>
            <person name="Uhlig S."/>
            <person name="Proctor R.H."/>
        </authorList>
    </citation>
    <scope>NUCLEOTIDE SEQUENCE</scope>
    <source>
        <strain evidence="1">NRRL 22465</strain>
    </source>
</reference>
<organism evidence="1 2">
    <name type="scientific">Fusarium zealandicum</name>
    <dbReference type="NCBI Taxonomy" id="1053134"/>
    <lineage>
        <taxon>Eukaryota</taxon>
        <taxon>Fungi</taxon>
        <taxon>Dikarya</taxon>
        <taxon>Ascomycota</taxon>
        <taxon>Pezizomycotina</taxon>
        <taxon>Sordariomycetes</taxon>
        <taxon>Hypocreomycetidae</taxon>
        <taxon>Hypocreales</taxon>
        <taxon>Nectriaceae</taxon>
        <taxon>Fusarium</taxon>
        <taxon>Fusarium staphyleae species complex</taxon>
    </lineage>
</organism>
<evidence type="ECO:0000313" key="2">
    <source>
        <dbReference type="Proteomes" id="UP000635477"/>
    </source>
</evidence>
<dbReference type="SUPFAM" id="SSF51316">
    <property type="entry name" value="Mss4-like"/>
    <property type="match status" value="1"/>
</dbReference>
<protein>
    <recommendedName>
        <fullName evidence="3">CENP-V/GFA domain-containing protein</fullName>
    </recommendedName>
</protein>
<keyword evidence="2" id="KW-1185">Reference proteome</keyword>
<dbReference type="EMBL" id="JABEYC010000577">
    <property type="protein sequence ID" value="KAF4976033.1"/>
    <property type="molecule type" value="Genomic_DNA"/>
</dbReference>
<name>A0A8H4XI18_9HYPO</name>
<dbReference type="InterPro" id="IPR011057">
    <property type="entry name" value="Mss4-like_sf"/>
</dbReference>
<evidence type="ECO:0000313" key="1">
    <source>
        <dbReference type="EMBL" id="KAF4976033.1"/>
    </source>
</evidence>
<reference evidence="1" key="2">
    <citation type="submission" date="2020-05" db="EMBL/GenBank/DDBJ databases">
        <authorList>
            <person name="Kim H.-S."/>
            <person name="Proctor R.H."/>
            <person name="Brown D.W."/>
        </authorList>
    </citation>
    <scope>NUCLEOTIDE SEQUENCE</scope>
    <source>
        <strain evidence="1">NRRL 22465</strain>
    </source>
</reference>
<proteinExistence type="predicted"/>
<sequence length="220" mass="24166">MPLPNDSVTVTGGCSCGAIRYRIAVPRLEDRPLQPMSPPAQELRLPYTLTCHCNDCRRATGSFLAVGVTEIPSPMLTVSAIPLSSESTIVSGRILDVQSDNYSAQKADADRGDCGPDRSRSFCGRCGSQLCYHFELKAEYCYGGKMPGGWQDAFRIYLGSLDREFLETDWFAPAAESHFKYGTPLSRCVSATAKGLKGVYKMQVFDEAVTEEELAQLRAR</sequence>
<gene>
    <name evidence="1" type="ORF">FZEAL_7251</name>
</gene>